<accession>X1UH96</accession>
<dbReference type="GO" id="GO:0003676">
    <property type="term" value="F:nucleic acid binding"/>
    <property type="evidence" value="ECO:0007669"/>
    <property type="project" value="InterPro"/>
</dbReference>
<name>X1UH96_9ZZZZ</name>
<evidence type="ECO:0000313" key="2">
    <source>
        <dbReference type="EMBL" id="GAJ02942.1"/>
    </source>
</evidence>
<dbReference type="SUPFAM" id="SSF53098">
    <property type="entry name" value="Ribonuclease H-like"/>
    <property type="match status" value="1"/>
</dbReference>
<dbReference type="InterPro" id="IPR012337">
    <property type="entry name" value="RNaseH-like_sf"/>
</dbReference>
<dbReference type="PANTHER" id="PTHR35004:SF6">
    <property type="entry name" value="TRANSPOSASE"/>
    <property type="match status" value="1"/>
</dbReference>
<proteinExistence type="predicted"/>
<dbReference type="AlphaFoldDB" id="X1UH96"/>
<protein>
    <recommendedName>
        <fullName evidence="1">Integrase catalytic domain-containing protein</fullName>
    </recommendedName>
</protein>
<feature type="domain" description="Integrase catalytic" evidence="1">
    <location>
        <begin position="1"/>
        <end position="167"/>
    </location>
</feature>
<dbReference type="InterPro" id="IPR001584">
    <property type="entry name" value="Integrase_cat-core"/>
</dbReference>
<feature type="non-terminal residue" evidence="2">
    <location>
        <position position="240"/>
    </location>
</feature>
<gene>
    <name evidence="2" type="ORF">S12H4_51664</name>
</gene>
<dbReference type="PANTHER" id="PTHR35004">
    <property type="entry name" value="TRANSPOSASE RV3428C-RELATED"/>
    <property type="match status" value="1"/>
</dbReference>
<sequence length="240" mass="28874">QNSPFADKEWYLITSLDDYSRLLLYAKLIERETSWQHIIAVQVVLLTRGIPFRYYVDSHSIFRFVQGRDSLWRRHYLITDEADPQWKKVLNECKVEVTYALSPQGHGKIERPYRWMQDRIVRTCARESIKTIQEAEKVLEKEVQRYNYHQVHSTTGEIPILRFERAIKEKKSLFREFTIPSPYTSIKDIFCLRAKRKVDPYHKISLYNLKFRVHKAPLREEVELRIAPEEETDMAEVRIW</sequence>
<organism evidence="2">
    <name type="scientific">marine sediment metagenome</name>
    <dbReference type="NCBI Taxonomy" id="412755"/>
    <lineage>
        <taxon>unclassified sequences</taxon>
        <taxon>metagenomes</taxon>
        <taxon>ecological metagenomes</taxon>
    </lineage>
</organism>
<dbReference type="PROSITE" id="PS50994">
    <property type="entry name" value="INTEGRASE"/>
    <property type="match status" value="1"/>
</dbReference>
<dbReference type="Gene3D" id="3.30.420.10">
    <property type="entry name" value="Ribonuclease H-like superfamily/Ribonuclease H"/>
    <property type="match status" value="1"/>
</dbReference>
<dbReference type="InterPro" id="IPR036397">
    <property type="entry name" value="RNaseH_sf"/>
</dbReference>
<comment type="caution">
    <text evidence="2">The sequence shown here is derived from an EMBL/GenBank/DDBJ whole genome shotgun (WGS) entry which is preliminary data.</text>
</comment>
<dbReference type="GO" id="GO:0015074">
    <property type="term" value="P:DNA integration"/>
    <property type="evidence" value="ECO:0007669"/>
    <property type="project" value="InterPro"/>
</dbReference>
<evidence type="ECO:0000259" key="1">
    <source>
        <dbReference type="PROSITE" id="PS50994"/>
    </source>
</evidence>
<reference evidence="2" key="1">
    <citation type="journal article" date="2014" name="Front. Microbiol.">
        <title>High frequency of phylogenetically diverse reductive dehalogenase-homologous genes in deep subseafloor sedimentary metagenomes.</title>
        <authorList>
            <person name="Kawai M."/>
            <person name="Futagami T."/>
            <person name="Toyoda A."/>
            <person name="Takaki Y."/>
            <person name="Nishi S."/>
            <person name="Hori S."/>
            <person name="Arai W."/>
            <person name="Tsubouchi T."/>
            <person name="Morono Y."/>
            <person name="Uchiyama I."/>
            <person name="Ito T."/>
            <person name="Fujiyama A."/>
            <person name="Inagaki F."/>
            <person name="Takami H."/>
        </authorList>
    </citation>
    <scope>NUCLEOTIDE SEQUENCE</scope>
    <source>
        <strain evidence="2">Expedition CK06-06</strain>
    </source>
</reference>
<feature type="non-terminal residue" evidence="2">
    <location>
        <position position="1"/>
    </location>
</feature>
<dbReference type="EMBL" id="BARW01032676">
    <property type="protein sequence ID" value="GAJ02942.1"/>
    <property type="molecule type" value="Genomic_DNA"/>
</dbReference>